<dbReference type="GO" id="GO:0006355">
    <property type="term" value="P:regulation of DNA-templated transcription"/>
    <property type="evidence" value="ECO:0007669"/>
    <property type="project" value="InterPro"/>
</dbReference>
<protein>
    <recommendedName>
        <fullName evidence="8">SWIM-type domain-containing protein</fullName>
    </recommendedName>
</protein>
<comment type="similarity">
    <text evidence="1">Belongs to the FHY3/FAR1 family.</text>
</comment>
<feature type="compositionally biased region" description="Polar residues" evidence="6">
    <location>
        <begin position="146"/>
        <end position="164"/>
    </location>
</feature>
<evidence type="ECO:0000256" key="5">
    <source>
        <dbReference type="PROSITE-ProRule" id="PRU00325"/>
    </source>
</evidence>
<dbReference type="Pfam" id="PF03101">
    <property type="entry name" value="FAR1"/>
    <property type="match status" value="1"/>
</dbReference>
<dbReference type="PANTHER" id="PTHR31669:SF279">
    <property type="entry name" value="PROTEIN FAR1-RELATED SEQUENCE"/>
    <property type="match status" value="1"/>
</dbReference>
<dbReference type="SMART" id="SM00575">
    <property type="entry name" value="ZnF_PMZ"/>
    <property type="match status" value="1"/>
</dbReference>
<evidence type="ECO:0000256" key="7">
    <source>
        <dbReference type="SAM" id="SignalP"/>
    </source>
</evidence>
<feature type="domain" description="SWIM-type" evidence="8">
    <location>
        <begin position="730"/>
        <end position="766"/>
    </location>
</feature>
<dbReference type="InterPro" id="IPR006564">
    <property type="entry name" value="Znf_PMZ"/>
</dbReference>
<gene>
    <name evidence="9" type="ORF">SO802_024141</name>
</gene>
<evidence type="ECO:0000313" key="10">
    <source>
        <dbReference type="Proteomes" id="UP001459277"/>
    </source>
</evidence>
<dbReference type="InterPro" id="IPR036312">
    <property type="entry name" value="Bifun_inhib/LTP/seed_sf"/>
</dbReference>
<dbReference type="SMART" id="SM00499">
    <property type="entry name" value="AAI"/>
    <property type="match status" value="1"/>
</dbReference>
<evidence type="ECO:0000256" key="6">
    <source>
        <dbReference type="SAM" id="MobiDB-lite"/>
    </source>
</evidence>
<dbReference type="Pfam" id="PF00234">
    <property type="entry name" value="Tryp_alpha_amyl"/>
    <property type="match status" value="1"/>
</dbReference>
<dbReference type="Pfam" id="PF04434">
    <property type="entry name" value="SWIM"/>
    <property type="match status" value="1"/>
</dbReference>
<evidence type="ECO:0000259" key="8">
    <source>
        <dbReference type="PROSITE" id="PS50966"/>
    </source>
</evidence>
<evidence type="ECO:0000313" key="9">
    <source>
        <dbReference type="EMBL" id="KAK9994438.1"/>
    </source>
</evidence>
<feature type="region of interest" description="Disordered" evidence="6">
    <location>
        <begin position="341"/>
        <end position="360"/>
    </location>
</feature>
<keyword evidence="4" id="KW-0862">Zinc</keyword>
<organism evidence="9 10">
    <name type="scientific">Lithocarpus litseifolius</name>
    <dbReference type="NCBI Taxonomy" id="425828"/>
    <lineage>
        <taxon>Eukaryota</taxon>
        <taxon>Viridiplantae</taxon>
        <taxon>Streptophyta</taxon>
        <taxon>Embryophyta</taxon>
        <taxon>Tracheophyta</taxon>
        <taxon>Spermatophyta</taxon>
        <taxon>Magnoliopsida</taxon>
        <taxon>eudicotyledons</taxon>
        <taxon>Gunneridae</taxon>
        <taxon>Pentapetalae</taxon>
        <taxon>rosids</taxon>
        <taxon>fabids</taxon>
        <taxon>Fagales</taxon>
        <taxon>Fagaceae</taxon>
        <taxon>Lithocarpus</taxon>
    </lineage>
</organism>
<keyword evidence="3 5" id="KW-0863">Zinc-finger</keyword>
<reference evidence="9 10" key="1">
    <citation type="submission" date="2024-01" db="EMBL/GenBank/DDBJ databases">
        <title>A telomere-to-telomere, gap-free genome of sweet tea (Lithocarpus litseifolius).</title>
        <authorList>
            <person name="Zhou J."/>
        </authorList>
    </citation>
    <scope>NUCLEOTIDE SEQUENCE [LARGE SCALE GENOMIC DNA]</scope>
    <source>
        <strain evidence="9">Zhou-2022a</strain>
        <tissue evidence="9">Leaf</tissue>
    </source>
</reference>
<dbReference type="AlphaFoldDB" id="A0AAW2C9Q2"/>
<evidence type="ECO:0000256" key="3">
    <source>
        <dbReference type="ARBA" id="ARBA00022771"/>
    </source>
</evidence>
<dbReference type="PANTHER" id="PTHR31669">
    <property type="entry name" value="PROTEIN FAR1-RELATED SEQUENCE 10-RELATED"/>
    <property type="match status" value="1"/>
</dbReference>
<dbReference type="Gene3D" id="1.10.110.10">
    <property type="entry name" value="Plant lipid-transfer and hydrophobic proteins"/>
    <property type="match status" value="1"/>
</dbReference>
<sequence length="1054" mass="120080">MASLISLVSLSSQAALLFLLIALVMQTRTAEAQNCPGLNNLSSCQAFVVPGAANPNTACCNALRGVQPDCVCNALRIAQSLPTKCNLPPLTCKYHTKHWNLRILFPANKTPGIRIPAHLDLEFWTQTNPPPLSLFPAKNTKLLPNSLFTKPLSSDPSSKNQSLRSMEGDDGSSSSPPEENMDMRLQASNNLDLNVEQDCRSPKVVHSNGTHSNLSINDEASKDAVLKIGTEFESDEHAYKFYNRYARLVGFSVRKDWVNRSKVHGQVVSRKFTCSKEGYRRKDKRDVNVKKHRKETRTGCLAHMIITRQPDGKYRVTHFEAQHNHDNVSPTNAQTLPLQRELSCSQDAEASSEDNSGSHSKSAFKLMNRRFEIQESLDDLAIDYDIYLQSERVRDMKEGEAGRLLHYFQRKHFENPSFFYAIQLDIDDKVSNMFWANDNMVVDYDHFSDVVCLDTTSRTNKHFRPFVQFIGVNHHKQVLIFAAALLYDDTVESFKWLFRTFTEAMSGKKPKAILTDQDAAIVEAINSVLPETSHRICVWQTYQNALKHLSHVVKETDSFAKDLKGCIFYHKDEEDFIRAWEAMLEKYGLQQNEWLRWMFREREKWAVVYGRNTFFIDMNGLHLGECLFNDLKNYLNSDLDILHFFKYFERVVEEQCYKETEANDDMNRCLPRLMGNVVLLKHASDVYTPRAFEVFQRGYEKCLNVVVNKCNQNGSLLEYKAKTFGQAREHTVKFDSSDNTVTCSCLKFEYVGFLCSHALKVLDHRNIKIVPSRYILKRWTKDGRSGSVRDSYEFTIQDNPKLVVASRYKNLCHKMLKLSARASESEEAFQFAASQLDEVMVGVEKILTLKPEEAQAVTSSSTGANVSESEHADIFLDGNTIDDQDENGVKGAKEKERAIPNRGQLSNVNGKVSHTKGVQNIEASPPNIVNCISSSPRAFISSQATTPNPIMQGMYNFDTSQVVQCMYPQSNLVMDQQPNPNIYHSPNFFSHQHDSPVQTQLLQEPLIHNPYQESDSSTSQLRHAMELDVQHPHSPSFLLYDDRYRPSNTYLGPK</sequence>
<dbReference type="InterPro" id="IPR016140">
    <property type="entry name" value="Bifunc_inhib/LTP/seed_store"/>
</dbReference>
<dbReference type="Pfam" id="PF10551">
    <property type="entry name" value="MULE"/>
    <property type="match status" value="1"/>
</dbReference>
<dbReference type="InterPro" id="IPR007527">
    <property type="entry name" value="Znf_SWIM"/>
</dbReference>
<evidence type="ECO:0000256" key="2">
    <source>
        <dbReference type="ARBA" id="ARBA00022723"/>
    </source>
</evidence>
<dbReference type="Proteomes" id="UP001459277">
    <property type="component" value="Unassembled WGS sequence"/>
</dbReference>
<keyword evidence="2" id="KW-0479">Metal-binding</keyword>
<dbReference type="SUPFAM" id="SSF47699">
    <property type="entry name" value="Bifunctional inhibitor/lipid-transfer protein/seed storage 2S albumin"/>
    <property type="match status" value="1"/>
</dbReference>
<keyword evidence="10" id="KW-1185">Reference proteome</keyword>
<proteinExistence type="inferred from homology"/>
<feature type="region of interest" description="Disordered" evidence="6">
    <location>
        <begin position="146"/>
        <end position="181"/>
    </location>
</feature>
<dbReference type="InterPro" id="IPR031052">
    <property type="entry name" value="FHY3/FAR1"/>
</dbReference>
<dbReference type="InterPro" id="IPR004330">
    <property type="entry name" value="FAR1_DNA_bnd_dom"/>
</dbReference>
<evidence type="ECO:0000256" key="4">
    <source>
        <dbReference type="ARBA" id="ARBA00022833"/>
    </source>
</evidence>
<name>A0AAW2C9Q2_9ROSI</name>
<dbReference type="PROSITE" id="PS50966">
    <property type="entry name" value="ZF_SWIM"/>
    <property type="match status" value="1"/>
</dbReference>
<keyword evidence="7" id="KW-0732">Signal</keyword>
<feature type="chain" id="PRO_5043598456" description="SWIM-type domain-containing protein" evidence="7">
    <location>
        <begin position="33"/>
        <end position="1054"/>
    </location>
</feature>
<comment type="caution">
    <text evidence="9">The sequence shown here is derived from an EMBL/GenBank/DDBJ whole genome shotgun (WGS) entry which is preliminary data.</text>
</comment>
<dbReference type="EMBL" id="JAZDWU010000008">
    <property type="protein sequence ID" value="KAK9994438.1"/>
    <property type="molecule type" value="Genomic_DNA"/>
</dbReference>
<feature type="signal peptide" evidence="7">
    <location>
        <begin position="1"/>
        <end position="32"/>
    </location>
</feature>
<dbReference type="GO" id="GO:0008270">
    <property type="term" value="F:zinc ion binding"/>
    <property type="evidence" value="ECO:0007669"/>
    <property type="project" value="UniProtKB-KW"/>
</dbReference>
<evidence type="ECO:0000256" key="1">
    <source>
        <dbReference type="ARBA" id="ARBA00005889"/>
    </source>
</evidence>
<accession>A0AAW2C9Q2</accession>
<dbReference type="InterPro" id="IPR018289">
    <property type="entry name" value="MULE_transposase_dom"/>
</dbReference>